<reference evidence="2 3" key="1">
    <citation type="submission" date="2016-10" db="EMBL/GenBank/DDBJ databases">
        <authorList>
            <person name="de Groot N.N."/>
        </authorList>
    </citation>
    <scope>NUCLEOTIDE SEQUENCE [LARGE SCALE GENOMIC DNA]</scope>
    <source>
        <strain evidence="2 3">MON 2.2</strain>
    </source>
</reference>
<dbReference type="Proteomes" id="UP000198546">
    <property type="component" value="Chromosome i"/>
</dbReference>
<feature type="region of interest" description="Disordered" evidence="1">
    <location>
        <begin position="142"/>
        <end position="162"/>
    </location>
</feature>
<gene>
    <name evidence="2" type="ORF">SAMN04489747_3031</name>
</gene>
<keyword evidence="3" id="KW-1185">Reference proteome</keyword>
<proteinExistence type="predicted"/>
<accession>A0A1G7BQ58</accession>
<evidence type="ECO:0000313" key="3">
    <source>
        <dbReference type="Proteomes" id="UP000198546"/>
    </source>
</evidence>
<dbReference type="EMBL" id="LT629688">
    <property type="protein sequence ID" value="SDE29209.1"/>
    <property type="molecule type" value="Genomic_DNA"/>
</dbReference>
<evidence type="ECO:0000256" key="1">
    <source>
        <dbReference type="SAM" id="MobiDB-lite"/>
    </source>
</evidence>
<dbReference type="RefSeq" id="WP_090594700.1">
    <property type="nucleotide sequence ID" value="NZ_LT629688.1"/>
</dbReference>
<dbReference type="STRING" id="675864.SAMN04489747_3031"/>
<dbReference type="OrthoDB" id="5197244at2"/>
<dbReference type="AlphaFoldDB" id="A0A1G7BQ58"/>
<protein>
    <submittedName>
        <fullName evidence="2">Uncharacterized protein</fullName>
    </submittedName>
</protein>
<organism evidence="2 3">
    <name type="scientific">Auraticoccus monumenti</name>
    <dbReference type="NCBI Taxonomy" id="675864"/>
    <lineage>
        <taxon>Bacteria</taxon>
        <taxon>Bacillati</taxon>
        <taxon>Actinomycetota</taxon>
        <taxon>Actinomycetes</taxon>
        <taxon>Propionibacteriales</taxon>
        <taxon>Propionibacteriaceae</taxon>
        <taxon>Auraticoccus</taxon>
    </lineage>
</organism>
<sequence length="162" mass="17220">MNDDQIRIRIDDDEDLAAAHEASLSTGVDFQQAPDESDGLEEQITVIAGIVIGAGVLAAAKFIADWWEKRRGGLVIDMRPDAADQVHRDRDVPWGHVLIFTADGKDVRVETQDMPEDATERLIAAVLSGVLGTPAELKKKALAGGDTEGAADPDAPGELAPA</sequence>
<name>A0A1G7BQ58_9ACTN</name>
<evidence type="ECO:0000313" key="2">
    <source>
        <dbReference type="EMBL" id="SDE29209.1"/>
    </source>
</evidence>